<proteinExistence type="predicted"/>
<dbReference type="EMBL" id="PIPK01000005">
    <property type="protein sequence ID" value="RUO24846.1"/>
    <property type="molecule type" value="Genomic_DNA"/>
</dbReference>
<keyword evidence="2" id="KW-0808">Transferase</keyword>
<evidence type="ECO:0000313" key="3">
    <source>
        <dbReference type="EMBL" id="RUO24846.1"/>
    </source>
</evidence>
<feature type="domain" description="Aminoglycoside phosphotransferase" evidence="1">
    <location>
        <begin position="60"/>
        <end position="165"/>
    </location>
</feature>
<dbReference type="GO" id="GO:0016740">
    <property type="term" value="F:transferase activity"/>
    <property type="evidence" value="ECO:0007669"/>
    <property type="project" value="UniProtKB-KW"/>
</dbReference>
<dbReference type="RefSeq" id="WP_111569175.1">
    <property type="nucleotide sequence ID" value="NZ_PIPK01000005.1"/>
</dbReference>
<reference evidence="3 5" key="1">
    <citation type="journal article" date="2018" name="Front. Microbiol.">
        <title>Genome-Based Analysis Reveals the Taxonomy and Diversity of the Family Idiomarinaceae.</title>
        <authorList>
            <person name="Liu Y."/>
            <person name="Lai Q."/>
            <person name="Shao Z."/>
        </authorList>
    </citation>
    <scope>NUCLEOTIDE SEQUENCE [LARGE SCALE GENOMIC DNA]</scope>
    <source>
        <strain evidence="3 5">CF12-14</strain>
    </source>
</reference>
<dbReference type="Gene3D" id="1.10.510.10">
    <property type="entry name" value="Transferase(Phosphotransferase) domain 1"/>
    <property type="match status" value="1"/>
</dbReference>
<dbReference type="EMBL" id="QLMD01000005">
    <property type="protein sequence ID" value="RAJ98331.1"/>
    <property type="molecule type" value="Genomic_DNA"/>
</dbReference>
<protein>
    <submittedName>
        <fullName evidence="2">Phosphotransferase family enzyme</fullName>
    </submittedName>
</protein>
<comment type="caution">
    <text evidence="2">The sequence shown here is derived from an EMBL/GenBank/DDBJ whole genome shotgun (WGS) entry which is preliminary data.</text>
</comment>
<sequence>MKGIIEAFLRAPQRVAQANWQGQVIWLKKFMPKGRFGFVTLRDLIARSNRNPLYFSTEARGPEQISGEIKRLRLLRSRGVHVPEVLAHGEQWLVMSDHGASLRALIEDTTLSEHQRLRLLQDAASALAQLHKRGMWHGRPALRDLTWDGEQIGFVDFEEDVGKKLSIEQCQVRDVLVLLHNITRYSTFSTWSTEQVVRYCEQAYKREAPEAIWQQAVRVVNSMWLLYFLLWLTQPVSGKDGRAALRMLRFMTSQRRRILRRALFYLTLVGQLLLLNRLLDI</sequence>
<evidence type="ECO:0000313" key="2">
    <source>
        <dbReference type="EMBL" id="RAJ98331.1"/>
    </source>
</evidence>
<evidence type="ECO:0000259" key="1">
    <source>
        <dbReference type="Pfam" id="PF01636"/>
    </source>
</evidence>
<organism evidence="2 4">
    <name type="scientific">Aliidiomarina maris</name>
    <dbReference type="NCBI Taxonomy" id="531312"/>
    <lineage>
        <taxon>Bacteria</taxon>
        <taxon>Pseudomonadati</taxon>
        <taxon>Pseudomonadota</taxon>
        <taxon>Gammaproteobacteria</taxon>
        <taxon>Alteromonadales</taxon>
        <taxon>Idiomarinaceae</taxon>
        <taxon>Aliidiomarina</taxon>
    </lineage>
</organism>
<name>A0A327WYS8_9GAMM</name>
<dbReference type="Proteomes" id="UP000249203">
    <property type="component" value="Unassembled WGS sequence"/>
</dbReference>
<dbReference type="AlphaFoldDB" id="A0A327WYS8"/>
<evidence type="ECO:0000313" key="4">
    <source>
        <dbReference type="Proteomes" id="UP000249203"/>
    </source>
</evidence>
<reference evidence="2 4" key="2">
    <citation type="submission" date="2018-06" db="EMBL/GenBank/DDBJ databases">
        <title>Genomic Encyclopedia of Type Strains, Phase III (KMG-III): the genomes of soil and plant-associated and newly described type strains.</title>
        <authorList>
            <person name="Whitman W."/>
        </authorList>
    </citation>
    <scope>NUCLEOTIDE SEQUENCE [LARGE SCALE GENOMIC DNA]</scope>
    <source>
        <strain evidence="2 4">CGMCC 1.15366</strain>
    </source>
</reference>
<dbReference type="Pfam" id="PF01636">
    <property type="entry name" value="APH"/>
    <property type="match status" value="1"/>
</dbReference>
<gene>
    <name evidence="2" type="ORF">B0I24_10583</name>
    <name evidence="3" type="ORF">CWE07_07325</name>
</gene>
<dbReference type="OrthoDB" id="5564772at2"/>
<dbReference type="InterPro" id="IPR011009">
    <property type="entry name" value="Kinase-like_dom_sf"/>
</dbReference>
<dbReference type="Proteomes" id="UP000287865">
    <property type="component" value="Unassembled WGS sequence"/>
</dbReference>
<keyword evidence="5" id="KW-1185">Reference proteome</keyword>
<dbReference type="InterPro" id="IPR002575">
    <property type="entry name" value="Aminoglycoside_PTrfase"/>
</dbReference>
<evidence type="ECO:0000313" key="5">
    <source>
        <dbReference type="Proteomes" id="UP000287865"/>
    </source>
</evidence>
<dbReference type="SUPFAM" id="SSF56112">
    <property type="entry name" value="Protein kinase-like (PK-like)"/>
    <property type="match status" value="1"/>
</dbReference>
<accession>A0A327WYS8</accession>